<dbReference type="EMBL" id="JACBYQ010000002">
    <property type="protein sequence ID" value="NYE95929.1"/>
    <property type="molecule type" value="Genomic_DNA"/>
</dbReference>
<gene>
    <name evidence="1" type="ORF">FHU41_002179</name>
</gene>
<proteinExistence type="predicted"/>
<sequence>MKKLILIAAAVVGAIFLRKKLQDSKAQKTVWNEATDKVG</sequence>
<dbReference type="RefSeq" id="WP_218847205.1">
    <property type="nucleotide sequence ID" value="NZ_JACBYQ010000002.1"/>
</dbReference>
<reference evidence="1 2" key="1">
    <citation type="submission" date="2020-07" db="EMBL/GenBank/DDBJ databases">
        <title>Sequencing the genomes of 1000 actinobacteria strains.</title>
        <authorList>
            <person name="Klenk H.-P."/>
        </authorList>
    </citation>
    <scope>NUCLEOTIDE SEQUENCE [LARGE SCALE GENOMIC DNA]</scope>
    <source>
        <strain evidence="1 2">DSM 102047</strain>
    </source>
</reference>
<organism evidence="1 2">
    <name type="scientific">Psychromicrobium silvestre</name>
    <dbReference type="NCBI Taxonomy" id="1645614"/>
    <lineage>
        <taxon>Bacteria</taxon>
        <taxon>Bacillati</taxon>
        <taxon>Actinomycetota</taxon>
        <taxon>Actinomycetes</taxon>
        <taxon>Micrococcales</taxon>
        <taxon>Micrococcaceae</taxon>
        <taxon>Psychromicrobium</taxon>
    </lineage>
</organism>
<dbReference type="InterPro" id="IPR047990">
    <property type="entry name" value="DLW39-like"/>
</dbReference>
<dbReference type="AlphaFoldDB" id="A0A7Y9S789"/>
<name>A0A7Y9S789_9MICC</name>
<evidence type="ECO:0000313" key="2">
    <source>
        <dbReference type="Proteomes" id="UP000521748"/>
    </source>
</evidence>
<evidence type="ECO:0000313" key="1">
    <source>
        <dbReference type="EMBL" id="NYE95929.1"/>
    </source>
</evidence>
<dbReference type="NCBIfam" id="NF038356">
    <property type="entry name" value="actino_DLW39"/>
    <property type="match status" value="1"/>
</dbReference>
<dbReference type="Proteomes" id="UP000521748">
    <property type="component" value="Unassembled WGS sequence"/>
</dbReference>
<comment type="caution">
    <text evidence="1">The sequence shown here is derived from an EMBL/GenBank/DDBJ whole genome shotgun (WGS) entry which is preliminary data.</text>
</comment>
<keyword evidence="2" id="KW-1185">Reference proteome</keyword>
<protein>
    <submittedName>
        <fullName evidence="1">Uncharacterized protein</fullName>
    </submittedName>
</protein>
<accession>A0A7Y9S789</accession>